<sequence length="382" mass="43834">MSHYPSAAQYQPHYPWPYYQQPFTPPAQPFNLQPHSNDPWDHPPHSPWVNPHSPSPWVNGAPMWPAVVDPPPHQAHLWPWMKNPHPSPGWWGPHSFPVPQLRDTDMMPRPIDFPDDRHQVDRHLDMPPLVDNSHTPAWPMVPFNPQTPQTPAPFLPQPLVQPVVFTTAYYDRRSPPRRPADWRRDYVPPGRWKGLSMLRKAETNPPPVERCNLIHTLLMPNTTTPVMSLDLRTGLPLLDPSSSLEFLTSKNQHPPNETDLMQNASYFPVDCIRITHEYLPWTIDIRASTSPLNGVLIQDVLEQLVAALQTPIHWTDFYNRVLSAGDRERIAEAYRERAANRLDVMKGGVVKVDFLGTDCILHGFVEGRRGVWEMKTGPRTGR</sequence>
<evidence type="ECO:0000256" key="1">
    <source>
        <dbReference type="SAM" id="MobiDB-lite"/>
    </source>
</evidence>
<name>A0A8H6WIP3_9AGAR</name>
<proteinExistence type="predicted"/>
<dbReference type="GeneID" id="59340967"/>
<dbReference type="Proteomes" id="UP000636479">
    <property type="component" value="Unassembled WGS sequence"/>
</dbReference>
<dbReference type="InterPro" id="IPR046522">
    <property type="entry name" value="DUF6699"/>
</dbReference>
<dbReference type="OrthoDB" id="3265169at2759"/>
<reference evidence="3" key="1">
    <citation type="submission" date="2020-05" db="EMBL/GenBank/DDBJ databases">
        <title>Mycena genomes resolve the evolution of fungal bioluminescence.</title>
        <authorList>
            <person name="Tsai I.J."/>
        </authorList>
    </citation>
    <scope>NUCLEOTIDE SEQUENCE</scope>
    <source>
        <strain evidence="3">171206Taipei</strain>
    </source>
</reference>
<dbReference type="EMBL" id="JACAZF010000001">
    <property type="protein sequence ID" value="KAF7316338.1"/>
    <property type="molecule type" value="Genomic_DNA"/>
</dbReference>
<evidence type="ECO:0000259" key="2">
    <source>
        <dbReference type="Pfam" id="PF20415"/>
    </source>
</evidence>
<dbReference type="Pfam" id="PF20415">
    <property type="entry name" value="DUF6699"/>
    <property type="match status" value="1"/>
</dbReference>
<accession>A0A8H6WIP3</accession>
<dbReference type="RefSeq" id="XP_037226361.1">
    <property type="nucleotide sequence ID" value="XM_037358451.1"/>
</dbReference>
<feature type="region of interest" description="Disordered" evidence="1">
    <location>
        <begin position="27"/>
        <end position="47"/>
    </location>
</feature>
<organism evidence="3 4">
    <name type="scientific">Mycena indigotica</name>
    <dbReference type="NCBI Taxonomy" id="2126181"/>
    <lineage>
        <taxon>Eukaryota</taxon>
        <taxon>Fungi</taxon>
        <taxon>Dikarya</taxon>
        <taxon>Basidiomycota</taxon>
        <taxon>Agaricomycotina</taxon>
        <taxon>Agaricomycetes</taxon>
        <taxon>Agaricomycetidae</taxon>
        <taxon>Agaricales</taxon>
        <taxon>Marasmiineae</taxon>
        <taxon>Mycenaceae</taxon>
        <taxon>Mycena</taxon>
    </lineage>
</organism>
<evidence type="ECO:0000313" key="3">
    <source>
        <dbReference type="EMBL" id="KAF7316338.1"/>
    </source>
</evidence>
<evidence type="ECO:0000313" key="4">
    <source>
        <dbReference type="Proteomes" id="UP000636479"/>
    </source>
</evidence>
<protein>
    <recommendedName>
        <fullName evidence="2">DUF6699 domain-containing protein</fullName>
    </recommendedName>
</protein>
<comment type="caution">
    <text evidence="3">The sequence shown here is derived from an EMBL/GenBank/DDBJ whole genome shotgun (WGS) entry which is preliminary data.</text>
</comment>
<dbReference type="AlphaFoldDB" id="A0A8H6WIP3"/>
<gene>
    <name evidence="3" type="ORF">MIND_00152600</name>
</gene>
<keyword evidence="4" id="KW-1185">Reference proteome</keyword>
<feature type="domain" description="DUF6699" evidence="2">
    <location>
        <begin position="243"/>
        <end position="369"/>
    </location>
</feature>